<comment type="caution">
    <text evidence="1">The sequence shown here is derived from an EMBL/GenBank/DDBJ whole genome shotgun (WGS) entry which is preliminary data.</text>
</comment>
<sequence length="173" mass="20728">MSLISSALSESNETSVLIERDANYIDIYDVYHILPMDNEFRECMIHNPIDQIECELFEKAVTTAEMVKATERISNLWEDEMYYAIELFLLDLPKERQEEFRNAQNIWEEGIAVNFEFDVAILMDGSTELLYLMPYAKLERYRERTYKIKYLHYLLEMNLLKENYQSITFKTTR</sequence>
<dbReference type="Proteomes" id="UP000262954">
    <property type="component" value="Unassembled WGS sequence"/>
</dbReference>
<evidence type="ECO:0000313" key="2">
    <source>
        <dbReference type="Proteomes" id="UP000262954"/>
    </source>
</evidence>
<proteinExistence type="predicted"/>
<protein>
    <submittedName>
        <fullName evidence="1">Uncharacterized protein</fullName>
    </submittedName>
</protein>
<dbReference type="AlphaFoldDB" id="A0A354LZS0"/>
<name>A0A354LZS0_9BACT</name>
<organism evidence="1 2">
    <name type="scientific">Coprobacter fastidiosus</name>
    <dbReference type="NCBI Taxonomy" id="1099853"/>
    <lineage>
        <taxon>Bacteria</taxon>
        <taxon>Pseudomonadati</taxon>
        <taxon>Bacteroidota</taxon>
        <taxon>Bacteroidia</taxon>
        <taxon>Bacteroidales</taxon>
        <taxon>Barnesiellaceae</taxon>
        <taxon>Coprobacter</taxon>
    </lineage>
</organism>
<reference evidence="1 2" key="1">
    <citation type="journal article" date="2018" name="Nat. Biotechnol.">
        <title>A standardized bacterial taxonomy based on genome phylogeny substantially revises the tree of life.</title>
        <authorList>
            <person name="Parks D.H."/>
            <person name="Chuvochina M."/>
            <person name="Waite D.W."/>
            <person name="Rinke C."/>
            <person name="Skarshewski A."/>
            <person name="Chaumeil P.A."/>
            <person name="Hugenholtz P."/>
        </authorList>
    </citation>
    <scope>NUCLEOTIDE SEQUENCE [LARGE SCALE GENOMIC DNA]</scope>
    <source>
        <strain evidence="1">UBA11482</strain>
    </source>
</reference>
<accession>A0A354LZS0</accession>
<evidence type="ECO:0000313" key="1">
    <source>
        <dbReference type="EMBL" id="HBJ07759.1"/>
    </source>
</evidence>
<gene>
    <name evidence="1" type="ORF">DDY73_02025</name>
</gene>
<dbReference type="EMBL" id="DNWC01000032">
    <property type="protein sequence ID" value="HBJ07759.1"/>
    <property type="molecule type" value="Genomic_DNA"/>
</dbReference>